<dbReference type="InterPro" id="IPR003673">
    <property type="entry name" value="CoA-Trfase_fam_III"/>
</dbReference>
<reference evidence="2 3" key="1">
    <citation type="submission" date="2018-06" db="EMBL/GenBank/DDBJ databases">
        <authorList>
            <consortium name="Pathogen Informatics"/>
            <person name="Doyle S."/>
        </authorList>
    </citation>
    <scope>NUCLEOTIDE SEQUENCE [LARGE SCALE GENOMIC DNA]</scope>
    <source>
        <strain evidence="3">ATCC 11859 / DSM 33 / NCIB 8841 / NCTC 4822</strain>
    </source>
</reference>
<dbReference type="RefSeq" id="WP_115360761.1">
    <property type="nucleotide sequence ID" value="NZ_CP038012.1"/>
</dbReference>
<evidence type="ECO:0000313" key="3">
    <source>
        <dbReference type="Proteomes" id="UP000254519"/>
    </source>
</evidence>
<dbReference type="InterPro" id="IPR044855">
    <property type="entry name" value="CoA-Trfase_III_dom3_sf"/>
</dbReference>
<dbReference type="Pfam" id="PF02515">
    <property type="entry name" value="CoA_transf_3"/>
    <property type="match status" value="1"/>
</dbReference>
<dbReference type="EMBL" id="UGYZ01000002">
    <property type="protein sequence ID" value="SUJ03285.1"/>
    <property type="molecule type" value="Genomic_DNA"/>
</dbReference>
<dbReference type="GO" id="GO:0033608">
    <property type="term" value="F:formyl-CoA transferase activity"/>
    <property type="evidence" value="ECO:0007669"/>
    <property type="project" value="UniProtKB-EC"/>
</dbReference>
<sequence length="405" mass="45352">MPLSNIKIIDLTRLLSGPYATMMMSDLGAEVIKVETPTGDDTRHLGPPFIHDWSTYFLSVNRNKKSISLNLKTSKGKEILLKLIEKADVVIENFRPGTLERLGLSYEVLKEKNPKIILASISGFGQKGKYSQRPGYDVLAQAMGGLMSVTGEKDGSPLKAGYSFADLGTGMWAAFGIMVALWERNKSGKGQWIDASLLDTIISWQTYLASSYFATGENPEAVGTEHPNIVPYQTFQASDGHFVVAIATDHMWTTFTHKINVSALKDARFNKNEGRVIHREELIPILEDIFKQKTIKDWEEFFLEIEIPVGPVNQLSDILNDSYVEERGMVFEEYHPEIGKLKTIGVPLHFSRKSGKIRSFPPKLGEHTKSILEDLKYSEEDIQEFLDDGIAIACDNIKSATKQMT</sequence>
<keyword evidence="3" id="KW-1185">Reference proteome</keyword>
<dbReference type="EC" id="2.8.3.16" evidence="2"/>
<proteinExistence type="predicted"/>
<keyword evidence="1 2" id="KW-0808">Transferase</keyword>
<dbReference type="InterPro" id="IPR050483">
    <property type="entry name" value="CoA-transferase_III_domain"/>
</dbReference>
<dbReference type="SUPFAM" id="SSF89796">
    <property type="entry name" value="CoA-transferase family III (CaiB/BaiF)"/>
    <property type="match status" value="1"/>
</dbReference>
<dbReference type="PANTHER" id="PTHR48207">
    <property type="entry name" value="SUCCINATE--HYDROXYMETHYLGLUTARATE COA-TRANSFERASE"/>
    <property type="match status" value="1"/>
</dbReference>
<accession>A0A380BLS3</accession>
<organism evidence="2 3">
    <name type="scientific">Sporosarcina pasteurii</name>
    <name type="common">Bacillus pasteurii</name>
    <dbReference type="NCBI Taxonomy" id="1474"/>
    <lineage>
        <taxon>Bacteria</taxon>
        <taxon>Bacillati</taxon>
        <taxon>Bacillota</taxon>
        <taxon>Bacilli</taxon>
        <taxon>Bacillales</taxon>
        <taxon>Caryophanaceae</taxon>
        <taxon>Sporosarcina</taxon>
    </lineage>
</organism>
<protein>
    <submittedName>
        <fullName evidence="2">Formyl-coenzyme A transferase</fullName>
        <ecNumber evidence="2">2.8.3.16</ecNumber>
    </submittedName>
</protein>
<dbReference type="Proteomes" id="UP000254519">
    <property type="component" value="Unassembled WGS sequence"/>
</dbReference>
<dbReference type="Gene3D" id="3.30.1540.10">
    <property type="entry name" value="formyl-coa transferase, domain 3"/>
    <property type="match status" value="1"/>
</dbReference>
<evidence type="ECO:0000256" key="1">
    <source>
        <dbReference type="ARBA" id="ARBA00022679"/>
    </source>
</evidence>
<dbReference type="PANTHER" id="PTHR48207:SF3">
    <property type="entry name" value="SUCCINATE--HYDROXYMETHYLGLUTARATE COA-TRANSFERASE"/>
    <property type="match status" value="1"/>
</dbReference>
<gene>
    <name evidence="2" type="primary">frc_3</name>
    <name evidence="2" type="ORF">NCTC4822_01390</name>
</gene>
<dbReference type="OrthoDB" id="9797653at2"/>
<dbReference type="Gene3D" id="3.40.50.10540">
    <property type="entry name" value="Crotonobetainyl-coa:carnitine coa-transferase, domain 1"/>
    <property type="match status" value="1"/>
</dbReference>
<dbReference type="InterPro" id="IPR023606">
    <property type="entry name" value="CoA-Trfase_III_dom_1_sf"/>
</dbReference>
<dbReference type="AlphaFoldDB" id="A0A380BLS3"/>
<evidence type="ECO:0000313" key="2">
    <source>
        <dbReference type="EMBL" id="SUJ03285.1"/>
    </source>
</evidence>
<name>A0A380BLS3_SPOPA</name>